<dbReference type="InterPro" id="IPR036390">
    <property type="entry name" value="WH_DNA-bd_sf"/>
</dbReference>
<evidence type="ECO:0000259" key="1">
    <source>
        <dbReference type="Pfam" id="PF03551"/>
    </source>
</evidence>
<gene>
    <name evidence="2" type="ORF">GCM10009039_14920</name>
</gene>
<dbReference type="EMBL" id="BMPG01000002">
    <property type="protein sequence ID" value="GGL57750.1"/>
    <property type="molecule type" value="Genomic_DNA"/>
</dbReference>
<dbReference type="InterPro" id="IPR005149">
    <property type="entry name" value="Tscrpt_reg_PadR_N"/>
</dbReference>
<protein>
    <recommendedName>
        <fullName evidence="1">Transcription regulator PadR N-terminal domain-containing protein</fullName>
    </recommendedName>
</protein>
<name>A0A830F5Y6_9EURY</name>
<dbReference type="InterPro" id="IPR036388">
    <property type="entry name" value="WH-like_DNA-bd_sf"/>
</dbReference>
<comment type="caution">
    <text evidence="2">The sequence shown here is derived from an EMBL/GenBank/DDBJ whole genome shotgun (WGS) entry which is preliminary data.</text>
</comment>
<dbReference type="AlphaFoldDB" id="A0A830F5Y6"/>
<dbReference type="RefSeq" id="WP_188977503.1">
    <property type="nucleotide sequence ID" value="NZ_BMPG01000002.1"/>
</dbReference>
<evidence type="ECO:0000313" key="2">
    <source>
        <dbReference type="EMBL" id="GGL57750.1"/>
    </source>
</evidence>
<dbReference type="Gene3D" id="1.10.10.10">
    <property type="entry name" value="Winged helix-like DNA-binding domain superfamily/Winged helix DNA-binding domain"/>
    <property type="match status" value="1"/>
</dbReference>
<reference evidence="2" key="1">
    <citation type="journal article" date="2014" name="Int. J. Syst. Evol. Microbiol.">
        <title>Complete genome sequence of Corynebacterium casei LMG S-19264T (=DSM 44701T), isolated from a smear-ripened cheese.</title>
        <authorList>
            <consortium name="US DOE Joint Genome Institute (JGI-PGF)"/>
            <person name="Walter F."/>
            <person name="Albersmeier A."/>
            <person name="Kalinowski J."/>
            <person name="Ruckert C."/>
        </authorList>
    </citation>
    <scope>NUCLEOTIDE SEQUENCE</scope>
    <source>
        <strain evidence="2">JCM 19596</strain>
    </source>
</reference>
<dbReference type="Pfam" id="PF03551">
    <property type="entry name" value="PadR"/>
    <property type="match status" value="1"/>
</dbReference>
<feature type="domain" description="Transcription regulator PadR N-terminal" evidence="1">
    <location>
        <begin position="30"/>
        <end position="85"/>
    </location>
</feature>
<organism evidence="2 3">
    <name type="scientific">Halocalculus aciditolerans</name>
    <dbReference type="NCBI Taxonomy" id="1383812"/>
    <lineage>
        <taxon>Archaea</taxon>
        <taxon>Methanobacteriati</taxon>
        <taxon>Methanobacteriota</taxon>
        <taxon>Stenosarchaea group</taxon>
        <taxon>Halobacteria</taxon>
        <taxon>Halobacteriales</taxon>
        <taxon>Halobacteriaceae</taxon>
        <taxon>Halocalculus</taxon>
    </lineage>
</organism>
<dbReference type="OrthoDB" id="190025at2157"/>
<reference evidence="2" key="2">
    <citation type="submission" date="2020-09" db="EMBL/GenBank/DDBJ databases">
        <authorList>
            <person name="Sun Q."/>
            <person name="Ohkuma M."/>
        </authorList>
    </citation>
    <scope>NUCLEOTIDE SEQUENCE</scope>
    <source>
        <strain evidence="2">JCM 19596</strain>
    </source>
</reference>
<proteinExistence type="predicted"/>
<accession>A0A830F5Y6</accession>
<dbReference type="SUPFAM" id="SSF46785">
    <property type="entry name" value="Winged helix' DNA-binding domain"/>
    <property type="match status" value="1"/>
</dbReference>
<sequence length="116" mass="12654">MSAAEEFYGLTAFKRDCLVAAATVERTGETCYGLAIKRNLEARYGTDVNHGRLYPNLDDLVDSGLLEKSALDKRTNEYVTTGKAQVVLQAAYDELDAVVMNRSSSKRAAADGGRDE</sequence>
<dbReference type="Proteomes" id="UP000607197">
    <property type="component" value="Unassembled WGS sequence"/>
</dbReference>
<evidence type="ECO:0000313" key="3">
    <source>
        <dbReference type="Proteomes" id="UP000607197"/>
    </source>
</evidence>
<keyword evidence="3" id="KW-1185">Reference proteome</keyword>